<sequence length="46" mass="5084">MTFDAHDGPALYDLRFAPARTNGKRLTNGSARSARWSTTAWLVTTT</sequence>
<dbReference type="EMBL" id="CP012333">
    <property type="protein sequence ID" value="AKV04764.1"/>
    <property type="molecule type" value="Genomic_DNA"/>
</dbReference>
<gene>
    <name evidence="1" type="ORF">AKJ09_11427</name>
</gene>
<reference evidence="1 2" key="1">
    <citation type="submission" date="2015-08" db="EMBL/GenBank/DDBJ databases">
        <authorList>
            <person name="Babu N.S."/>
            <person name="Beckwith C.J."/>
            <person name="Beseler K.G."/>
            <person name="Brison A."/>
            <person name="Carone J.V."/>
            <person name="Caskin T.P."/>
            <person name="Diamond M."/>
            <person name="Durham M.E."/>
            <person name="Foxe J.M."/>
            <person name="Go M."/>
            <person name="Henderson B.A."/>
            <person name="Jones I.B."/>
            <person name="McGettigan J.A."/>
            <person name="Micheletti S.J."/>
            <person name="Nasrallah M.E."/>
            <person name="Ortiz D."/>
            <person name="Piller C.R."/>
            <person name="Privatt S.R."/>
            <person name="Schneider S.L."/>
            <person name="Sharp S."/>
            <person name="Smith T.C."/>
            <person name="Stanton J.D."/>
            <person name="Ullery H.E."/>
            <person name="Wilson R.J."/>
            <person name="Serrano M.G."/>
            <person name="Buck G."/>
            <person name="Lee V."/>
            <person name="Wang Y."/>
            <person name="Carvalho R."/>
            <person name="Voegtly L."/>
            <person name="Shi R."/>
            <person name="Duckworth R."/>
            <person name="Johnson A."/>
            <person name="Loviza R."/>
            <person name="Walstead R."/>
            <person name="Shah Z."/>
            <person name="Kiflezghi M."/>
            <person name="Wade K."/>
            <person name="Ball S.L."/>
            <person name="Bradley K.W."/>
            <person name="Asai D.J."/>
            <person name="Bowman C.A."/>
            <person name="Russell D.A."/>
            <person name="Pope W.H."/>
            <person name="Jacobs-Sera D."/>
            <person name="Hendrix R.W."/>
            <person name="Hatfull G.F."/>
        </authorList>
    </citation>
    <scope>NUCLEOTIDE SEQUENCE [LARGE SCALE GENOMIC DNA]</scope>
    <source>
        <strain evidence="1 2">DSM 27648</strain>
    </source>
</reference>
<proteinExistence type="predicted"/>
<keyword evidence="2" id="KW-1185">Reference proteome</keyword>
<dbReference type="KEGG" id="llu:AKJ09_11427"/>
<dbReference type="Proteomes" id="UP000064967">
    <property type="component" value="Chromosome"/>
</dbReference>
<accession>A0A0K1QG76</accession>
<dbReference type="AlphaFoldDB" id="A0A0K1QG76"/>
<protein>
    <submittedName>
        <fullName evidence="1">Uncharacterized protein</fullName>
    </submittedName>
</protein>
<organism evidence="1 2">
    <name type="scientific">Labilithrix luteola</name>
    <dbReference type="NCBI Taxonomy" id="1391654"/>
    <lineage>
        <taxon>Bacteria</taxon>
        <taxon>Pseudomonadati</taxon>
        <taxon>Myxococcota</taxon>
        <taxon>Polyangia</taxon>
        <taxon>Polyangiales</taxon>
        <taxon>Labilitrichaceae</taxon>
        <taxon>Labilithrix</taxon>
    </lineage>
</organism>
<name>A0A0K1QG76_9BACT</name>
<evidence type="ECO:0000313" key="1">
    <source>
        <dbReference type="EMBL" id="AKV04764.1"/>
    </source>
</evidence>
<evidence type="ECO:0000313" key="2">
    <source>
        <dbReference type="Proteomes" id="UP000064967"/>
    </source>
</evidence>